<organism evidence="1 2">
    <name type="scientific">Cytobacillus oceanisediminis</name>
    <dbReference type="NCBI Taxonomy" id="665099"/>
    <lineage>
        <taxon>Bacteria</taxon>
        <taxon>Bacillati</taxon>
        <taxon>Bacillota</taxon>
        <taxon>Bacilli</taxon>
        <taxon>Bacillales</taxon>
        <taxon>Bacillaceae</taxon>
        <taxon>Cytobacillus</taxon>
    </lineage>
</organism>
<sequence length="59" mass="6737">MTEKKISYLLFCSKCGVPRPIPQYIMETYFIKGVDGVYCNNCGNKSIIPGYLKKLKNDL</sequence>
<evidence type="ECO:0000313" key="2">
    <source>
        <dbReference type="Proteomes" id="UP000247150"/>
    </source>
</evidence>
<accession>A0A2V2ZHT8</accession>
<gene>
    <name evidence="1" type="ORF">DFO73_12059</name>
</gene>
<dbReference type="Proteomes" id="UP000247150">
    <property type="component" value="Unassembled WGS sequence"/>
</dbReference>
<evidence type="ECO:0000313" key="1">
    <source>
        <dbReference type="EMBL" id="PWW19489.1"/>
    </source>
</evidence>
<dbReference type="EMBL" id="QGTW01000020">
    <property type="protein sequence ID" value="PWW19489.1"/>
    <property type="molecule type" value="Genomic_DNA"/>
</dbReference>
<protein>
    <submittedName>
        <fullName evidence="1">Uncharacterized protein</fullName>
    </submittedName>
</protein>
<dbReference type="RefSeq" id="WP_110067498.1">
    <property type="nucleotide sequence ID" value="NZ_QGTW01000020.1"/>
</dbReference>
<reference evidence="1 2" key="1">
    <citation type="submission" date="2018-05" db="EMBL/GenBank/DDBJ databases">
        <title>Freshwater and sediment microbial communities from various areas in North America, analyzing microbe dynamics in response to fracking.</title>
        <authorList>
            <person name="Lamendella R."/>
        </authorList>
    </citation>
    <scope>NUCLEOTIDE SEQUENCE [LARGE SCALE GENOMIC DNA]</scope>
    <source>
        <strain evidence="1 2">15_TX</strain>
    </source>
</reference>
<proteinExistence type="predicted"/>
<dbReference type="OrthoDB" id="2899158at2"/>
<dbReference type="AlphaFoldDB" id="A0A2V2ZHT8"/>
<comment type="caution">
    <text evidence="1">The sequence shown here is derived from an EMBL/GenBank/DDBJ whole genome shotgun (WGS) entry which is preliminary data.</text>
</comment>
<name>A0A2V2ZHT8_9BACI</name>